<organism evidence="1">
    <name type="scientific">freshwater metagenome</name>
    <dbReference type="NCBI Taxonomy" id="449393"/>
    <lineage>
        <taxon>unclassified sequences</taxon>
        <taxon>metagenomes</taxon>
        <taxon>ecological metagenomes</taxon>
    </lineage>
</organism>
<reference evidence="1" key="1">
    <citation type="submission" date="2020-05" db="EMBL/GenBank/DDBJ databases">
        <authorList>
            <person name="Chiriac C."/>
            <person name="Salcher M."/>
            <person name="Ghai R."/>
            <person name="Kavagutti S V."/>
        </authorList>
    </citation>
    <scope>NUCLEOTIDE SEQUENCE</scope>
</reference>
<sequence>MAILHSPNPYPWAERFLHALGETRETATEQLANRLLGILDGPTDAAAGFPRTHAFFDAVGGRLASRDNS</sequence>
<dbReference type="EMBL" id="CAFBLX010000470">
    <property type="protein sequence ID" value="CAB4930775.1"/>
    <property type="molecule type" value="Genomic_DNA"/>
</dbReference>
<proteinExistence type="predicted"/>
<protein>
    <submittedName>
        <fullName evidence="1">Unannotated protein</fullName>
    </submittedName>
</protein>
<accession>A0A6J7IJ39</accession>
<dbReference type="AlphaFoldDB" id="A0A6J7IJ39"/>
<gene>
    <name evidence="1" type="ORF">UFOPK3472_04073</name>
</gene>
<evidence type="ECO:0000313" key="1">
    <source>
        <dbReference type="EMBL" id="CAB4930775.1"/>
    </source>
</evidence>
<name>A0A6J7IJ39_9ZZZZ</name>